<keyword evidence="3" id="KW-1185">Reference proteome</keyword>
<dbReference type="CDD" id="cd00920">
    <property type="entry name" value="Cupredoxin"/>
    <property type="match status" value="1"/>
</dbReference>
<sequence>MKYIAALSMAISLAAGQMMPVMSAAPAAPGATVHMVTVGGVKAANDGSMVPVLGYFPEAITANVGDVVQFNFMQKNHTATQSTFAEPCVKMEGGLDSGFMPNPDGKAGVTWNVTVKSTDPMWFYCKQKVGVHCGVGMVFSINASPAGDKTMASFKQLAININGTSAKPLVNSPIQNVQPNAQAAPSTVTIAAGGGVAAGSAASTGAGGAAPPSATVAAGEGVNPQGQACSCSCLCGMNDFPAVAAVNNFGGFAGTLG</sequence>
<reference evidence="2" key="1">
    <citation type="journal article" date="2020" name="Stud. Mycol.">
        <title>101 Dothideomycetes genomes: a test case for predicting lifestyles and emergence of pathogens.</title>
        <authorList>
            <person name="Haridas S."/>
            <person name="Albert R."/>
            <person name="Binder M."/>
            <person name="Bloem J."/>
            <person name="Labutti K."/>
            <person name="Salamov A."/>
            <person name="Andreopoulos B."/>
            <person name="Baker S."/>
            <person name="Barry K."/>
            <person name="Bills G."/>
            <person name="Bluhm B."/>
            <person name="Cannon C."/>
            <person name="Castanera R."/>
            <person name="Culley D."/>
            <person name="Daum C."/>
            <person name="Ezra D."/>
            <person name="Gonzalez J."/>
            <person name="Henrissat B."/>
            <person name="Kuo A."/>
            <person name="Liang C."/>
            <person name="Lipzen A."/>
            <person name="Lutzoni F."/>
            <person name="Magnuson J."/>
            <person name="Mondo S."/>
            <person name="Nolan M."/>
            <person name="Ohm R."/>
            <person name="Pangilinan J."/>
            <person name="Park H.-J."/>
            <person name="Ramirez L."/>
            <person name="Alfaro M."/>
            <person name="Sun H."/>
            <person name="Tritt A."/>
            <person name="Yoshinaga Y."/>
            <person name="Zwiers L.-H."/>
            <person name="Turgeon B."/>
            <person name="Goodwin S."/>
            <person name="Spatafora J."/>
            <person name="Crous P."/>
            <person name="Grigoriev I."/>
        </authorList>
    </citation>
    <scope>NUCLEOTIDE SEQUENCE</scope>
    <source>
        <strain evidence="2">CBS 279.74</strain>
    </source>
</reference>
<dbReference type="Proteomes" id="UP000799428">
    <property type="component" value="Unassembled WGS sequence"/>
</dbReference>
<dbReference type="EMBL" id="MU005774">
    <property type="protein sequence ID" value="KAF2707025.1"/>
    <property type="molecule type" value="Genomic_DNA"/>
</dbReference>
<accession>A0A6G1K3C5</accession>
<gene>
    <name evidence="2" type="ORF">K504DRAFT_48904</name>
</gene>
<dbReference type="PANTHER" id="PTHR34883">
    <property type="entry name" value="SERINE-RICH PROTEIN, PUTATIVE-RELATED-RELATED"/>
    <property type="match status" value="1"/>
</dbReference>
<feature type="signal peptide" evidence="1">
    <location>
        <begin position="1"/>
        <end position="16"/>
    </location>
</feature>
<evidence type="ECO:0000313" key="2">
    <source>
        <dbReference type="EMBL" id="KAF2707025.1"/>
    </source>
</evidence>
<dbReference type="PANTHER" id="PTHR34883:SF4">
    <property type="entry name" value="CUPREDOXIN"/>
    <property type="match status" value="1"/>
</dbReference>
<protein>
    <recommendedName>
        <fullName evidence="4">Cupredoxin</fullName>
    </recommendedName>
</protein>
<name>A0A6G1K3C5_9PLEO</name>
<dbReference type="SUPFAM" id="SSF49503">
    <property type="entry name" value="Cupredoxins"/>
    <property type="match status" value="1"/>
</dbReference>
<evidence type="ECO:0008006" key="4">
    <source>
        <dbReference type="Google" id="ProtNLM"/>
    </source>
</evidence>
<feature type="chain" id="PRO_5026313423" description="Cupredoxin" evidence="1">
    <location>
        <begin position="17"/>
        <end position="257"/>
    </location>
</feature>
<evidence type="ECO:0000313" key="3">
    <source>
        <dbReference type="Proteomes" id="UP000799428"/>
    </source>
</evidence>
<dbReference type="OrthoDB" id="1921208at2759"/>
<proteinExistence type="predicted"/>
<organism evidence="2 3">
    <name type="scientific">Pleomassaria siparia CBS 279.74</name>
    <dbReference type="NCBI Taxonomy" id="1314801"/>
    <lineage>
        <taxon>Eukaryota</taxon>
        <taxon>Fungi</taxon>
        <taxon>Dikarya</taxon>
        <taxon>Ascomycota</taxon>
        <taxon>Pezizomycotina</taxon>
        <taxon>Dothideomycetes</taxon>
        <taxon>Pleosporomycetidae</taxon>
        <taxon>Pleosporales</taxon>
        <taxon>Pleomassariaceae</taxon>
        <taxon>Pleomassaria</taxon>
    </lineage>
</organism>
<keyword evidence="1" id="KW-0732">Signal</keyword>
<dbReference type="AlphaFoldDB" id="A0A6G1K3C5"/>
<dbReference type="Gene3D" id="2.60.40.420">
    <property type="entry name" value="Cupredoxins - blue copper proteins"/>
    <property type="match status" value="1"/>
</dbReference>
<dbReference type="InterPro" id="IPR008972">
    <property type="entry name" value="Cupredoxin"/>
</dbReference>
<dbReference type="InterPro" id="IPR052953">
    <property type="entry name" value="Ser-rich/MCO-related"/>
</dbReference>
<evidence type="ECO:0000256" key="1">
    <source>
        <dbReference type="SAM" id="SignalP"/>
    </source>
</evidence>